<dbReference type="InterPro" id="IPR051678">
    <property type="entry name" value="AGP_Transferase"/>
</dbReference>
<dbReference type="EC" id="2.7.11.1" evidence="1"/>
<evidence type="ECO:0000256" key="2">
    <source>
        <dbReference type="ARBA" id="ARBA00047899"/>
    </source>
</evidence>
<evidence type="ECO:0000313" key="6">
    <source>
        <dbReference type="Proteomes" id="UP000027238"/>
    </source>
</evidence>
<dbReference type="OrthoDB" id="2831558at2759"/>
<sequence>MGDERFQKRLDLVRDVIKGYGLEPLDIATVEYEENSPFEYNNFIYKITLSTPLTAASILDARPYTVAPPQEGVSTVILRLANPRAEGIVHETRVENEVAAMHLARQGLLSSLKPDNAALVPALYDWQSSNNSPSGFGWSLLEFKEGVPLDTVFRDMSIDDMKEVLGQIADIFTGIQKAPLPESIQRHGGMTIDREGNIVSGQMTTLKGGPWDSYKDFWKARLALRIEDAGVSPALDGWRPNGVRERVDKFLDRGLGRFLDESGVDVAKRNLIHGDLTTNNMLYDPGTKKLTSVLDFDWAFVSYPCHEFFMSLGDIGGNTGGGTGRDPDLSGGRLGKAMLTGNFDIPDIPEAAVKQLARDKAWDDALAERGALRPSDIEGISALDMLRRLEDLLCPFALEHPAMLNRKTPEEITKMRKAAEEALIDCLAAFGY</sequence>
<evidence type="ECO:0000259" key="4">
    <source>
        <dbReference type="Pfam" id="PF01636"/>
    </source>
</evidence>
<comment type="catalytic activity">
    <reaction evidence="2">
        <text>L-threonyl-[protein] + ATP = O-phospho-L-threonyl-[protein] + ADP + H(+)</text>
        <dbReference type="Rhea" id="RHEA:46608"/>
        <dbReference type="Rhea" id="RHEA-COMP:11060"/>
        <dbReference type="Rhea" id="RHEA-COMP:11605"/>
        <dbReference type="ChEBI" id="CHEBI:15378"/>
        <dbReference type="ChEBI" id="CHEBI:30013"/>
        <dbReference type="ChEBI" id="CHEBI:30616"/>
        <dbReference type="ChEBI" id="CHEBI:61977"/>
        <dbReference type="ChEBI" id="CHEBI:456216"/>
        <dbReference type="EC" id="2.7.11.1"/>
    </reaction>
</comment>
<dbReference type="PANTHER" id="PTHR21310:SF15">
    <property type="entry name" value="AMINOGLYCOSIDE PHOSPHOTRANSFERASE DOMAIN-CONTAINING PROTEIN"/>
    <property type="match status" value="1"/>
</dbReference>
<dbReference type="STRING" id="1173701.A0A066X9A2"/>
<dbReference type="SUPFAM" id="SSF56112">
    <property type="entry name" value="Protein kinase-like (PK-like)"/>
    <property type="match status" value="1"/>
</dbReference>
<dbReference type="AlphaFoldDB" id="A0A066X9A2"/>
<dbReference type="EMBL" id="JMSE01001334">
    <property type="protein sequence ID" value="KDN62321.1"/>
    <property type="molecule type" value="Genomic_DNA"/>
</dbReference>
<dbReference type="InterPro" id="IPR008266">
    <property type="entry name" value="Tyr_kinase_AS"/>
</dbReference>
<dbReference type="eggNOG" id="ENOG502SMPP">
    <property type="taxonomic scope" value="Eukaryota"/>
</dbReference>
<gene>
    <name evidence="5" type="ORF">CSUB01_06444</name>
</gene>
<keyword evidence="5" id="KW-0808">Transferase</keyword>
<comment type="catalytic activity">
    <reaction evidence="3">
        <text>L-seryl-[protein] + ATP = O-phospho-L-seryl-[protein] + ADP + H(+)</text>
        <dbReference type="Rhea" id="RHEA:17989"/>
        <dbReference type="Rhea" id="RHEA-COMP:9863"/>
        <dbReference type="Rhea" id="RHEA-COMP:11604"/>
        <dbReference type="ChEBI" id="CHEBI:15378"/>
        <dbReference type="ChEBI" id="CHEBI:29999"/>
        <dbReference type="ChEBI" id="CHEBI:30616"/>
        <dbReference type="ChEBI" id="CHEBI:83421"/>
        <dbReference type="ChEBI" id="CHEBI:456216"/>
        <dbReference type="EC" id="2.7.11.1"/>
    </reaction>
</comment>
<dbReference type="GO" id="GO:0004674">
    <property type="term" value="F:protein serine/threonine kinase activity"/>
    <property type="evidence" value="ECO:0007669"/>
    <property type="project" value="UniProtKB-EC"/>
</dbReference>
<dbReference type="InterPro" id="IPR011009">
    <property type="entry name" value="Kinase-like_dom_sf"/>
</dbReference>
<proteinExistence type="predicted"/>
<dbReference type="PANTHER" id="PTHR21310">
    <property type="entry name" value="AMINOGLYCOSIDE PHOSPHOTRANSFERASE-RELATED-RELATED"/>
    <property type="match status" value="1"/>
</dbReference>
<comment type="caution">
    <text evidence="5">The sequence shown here is derived from an EMBL/GenBank/DDBJ whole genome shotgun (WGS) entry which is preliminary data.</text>
</comment>
<dbReference type="InterPro" id="IPR002575">
    <property type="entry name" value="Aminoglycoside_PTrfase"/>
</dbReference>
<name>A0A066X9A2_COLSU</name>
<dbReference type="Gene3D" id="3.90.1200.10">
    <property type="match status" value="1"/>
</dbReference>
<dbReference type="HOGENOM" id="CLU_046553_0_0_1"/>
<reference evidence="6" key="1">
    <citation type="journal article" date="2014" name="Genome Announc.">
        <title>Draft genome sequence of Colletotrichum sublineola, a destructive pathogen of cultivated sorghum.</title>
        <authorList>
            <person name="Baroncelli R."/>
            <person name="Sanz-Martin J.M."/>
            <person name="Rech G.E."/>
            <person name="Sukno S.A."/>
            <person name="Thon M.R."/>
        </authorList>
    </citation>
    <scope>NUCLEOTIDE SEQUENCE [LARGE SCALE GENOMIC DNA]</scope>
    <source>
        <strain evidence="6">TX430BB</strain>
    </source>
</reference>
<dbReference type="Proteomes" id="UP000027238">
    <property type="component" value="Unassembled WGS sequence"/>
</dbReference>
<evidence type="ECO:0000313" key="5">
    <source>
        <dbReference type="EMBL" id="KDN62321.1"/>
    </source>
</evidence>
<feature type="domain" description="Aminoglycoside phosphotransferase" evidence="4">
    <location>
        <begin position="74"/>
        <end position="316"/>
    </location>
</feature>
<evidence type="ECO:0000256" key="3">
    <source>
        <dbReference type="ARBA" id="ARBA00048679"/>
    </source>
</evidence>
<protein>
    <recommendedName>
        <fullName evidence="1">non-specific serine/threonine protein kinase</fullName>
        <ecNumber evidence="1">2.7.11.1</ecNumber>
    </recommendedName>
</protein>
<dbReference type="PROSITE" id="PS00109">
    <property type="entry name" value="PROTEIN_KINASE_TYR"/>
    <property type="match status" value="1"/>
</dbReference>
<keyword evidence="6" id="KW-1185">Reference proteome</keyword>
<dbReference type="Pfam" id="PF01636">
    <property type="entry name" value="APH"/>
    <property type="match status" value="1"/>
</dbReference>
<accession>A0A066X9A2</accession>
<organism evidence="5 6">
    <name type="scientific">Colletotrichum sublineola</name>
    <name type="common">Sorghum anthracnose fungus</name>
    <dbReference type="NCBI Taxonomy" id="1173701"/>
    <lineage>
        <taxon>Eukaryota</taxon>
        <taxon>Fungi</taxon>
        <taxon>Dikarya</taxon>
        <taxon>Ascomycota</taxon>
        <taxon>Pezizomycotina</taxon>
        <taxon>Sordariomycetes</taxon>
        <taxon>Hypocreomycetidae</taxon>
        <taxon>Glomerellales</taxon>
        <taxon>Glomerellaceae</taxon>
        <taxon>Colletotrichum</taxon>
        <taxon>Colletotrichum graminicola species complex</taxon>
    </lineage>
</organism>
<dbReference type="OMA" id="ELGPCPY"/>
<evidence type="ECO:0000256" key="1">
    <source>
        <dbReference type="ARBA" id="ARBA00012513"/>
    </source>
</evidence>